<dbReference type="InterPro" id="IPR017871">
    <property type="entry name" value="ABC_transporter-like_CS"/>
</dbReference>
<organism evidence="14 15">
    <name type="scientific">Exercitatus varius</name>
    <dbReference type="NCBI Taxonomy" id="67857"/>
    <lineage>
        <taxon>Bacteria</taxon>
        <taxon>Pseudomonadati</taxon>
        <taxon>Pseudomonadota</taxon>
        <taxon>Gammaproteobacteria</taxon>
        <taxon>Pasteurellales</taxon>
        <taxon>Pasteurellaceae</taxon>
        <taxon>Exercitatus</taxon>
    </lineage>
</organism>
<keyword evidence="15" id="KW-1185">Reference proteome</keyword>
<evidence type="ECO:0000256" key="2">
    <source>
        <dbReference type="ARBA" id="ARBA00022448"/>
    </source>
</evidence>
<keyword evidence="5" id="KW-0547">Nucleotide-binding</keyword>
<evidence type="ECO:0000256" key="5">
    <source>
        <dbReference type="ARBA" id="ARBA00022741"/>
    </source>
</evidence>
<dbReference type="PANTHER" id="PTHR43394">
    <property type="entry name" value="ATP-DEPENDENT PERMEASE MDL1, MITOCHONDRIAL"/>
    <property type="match status" value="1"/>
</dbReference>
<dbReference type="PROSITE" id="PS50893">
    <property type="entry name" value="ABC_TRANSPORTER_2"/>
    <property type="match status" value="1"/>
</dbReference>
<protein>
    <submittedName>
        <fullName evidence="14">Lipid A ABC transporter ATP-binding protein/permease MsbA</fullName>
    </submittedName>
</protein>
<evidence type="ECO:0000256" key="7">
    <source>
        <dbReference type="ARBA" id="ARBA00022967"/>
    </source>
</evidence>
<evidence type="ECO:0000259" key="12">
    <source>
        <dbReference type="PROSITE" id="PS50893"/>
    </source>
</evidence>
<keyword evidence="3" id="KW-1003">Cell membrane</keyword>
<keyword evidence="9" id="KW-0445">Lipid transport</keyword>
<feature type="transmembrane region" description="Helical" evidence="11">
    <location>
        <begin position="167"/>
        <end position="185"/>
    </location>
</feature>
<dbReference type="InterPro" id="IPR036640">
    <property type="entry name" value="ABC1_TM_sf"/>
</dbReference>
<dbReference type="RefSeq" id="WP_317482504.1">
    <property type="nucleotide sequence ID" value="NZ_JARQTX010000008.1"/>
</dbReference>
<keyword evidence="6 14" id="KW-0067">ATP-binding</keyword>
<dbReference type="NCBIfam" id="TIGR02203">
    <property type="entry name" value="MsbA_lipidA"/>
    <property type="match status" value="1"/>
</dbReference>
<feature type="domain" description="ABC transporter" evidence="12">
    <location>
        <begin position="343"/>
        <end position="579"/>
    </location>
</feature>
<evidence type="ECO:0000313" key="15">
    <source>
        <dbReference type="Proteomes" id="UP001216057"/>
    </source>
</evidence>
<dbReference type="InterPro" id="IPR003439">
    <property type="entry name" value="ABC_transporter-like_ATP-bd"/>
</dbReference>
<keyword evidence="10 11" id="KW-0472">Membrane</keyword>
<dbReference type="NCBIfam" id="NF008381">
    <property type="entry name" value="PRK11176.1"/>
    <property type="match status" value="1"/>
</dbReference>
<dbReference type="SUPFAM" id="SSF52540">
    <property type="entry name" value="P-loop containing nucleoside triphosphate hydrolases"/>
    <property type="match status" value="1"/>
</dbReference>
<evidence type="ECO:0000256" key="6">
    <source>
        <dbReference type="ARBA" id="ARBA00022840"/>
    </source>
</evidence>
<keyword evidence="4 11" id="KW-0812">Transmembrane</keyword>
<feature type="transmembrane region" description="Helical" evidence="11">
    <location>
        <begin position="23"/>
        <end position="47"/>
    </location>
</feature>
<name>A0ABT6ES72_9PAST</name>
<reference evidence="14 15" key="1">
    <citation type="submission" date="2023-03" db="EMBL/GenBank/DDBJ databases">
        <title>Classification of Bisgaard taxon 6 and taxon 10 as Exercitatus varius gen. nov., spec. nov.</title>
        <authorList>
            <person name="Christensen H."/>
        </authorList>
    </citation>
    <scope>NUCLEOTIDE SEQUENCE [LARGE SCALE GENOMIC DNA]</scope>
    <source>
        <strain evidence="14 15">23350_01</strain>
    </source>
</reference>
<dbReference type="InterPro" id="IPR011917">
    <property type="entry name" value="ABC_transpr_lipidA"/>
</dbReference>
<dbReference type="EMBL" id="JARQTX010000008">
    <property type="protein sequence ID" value="MDG2946407.1"/>
    <property type="molecule type" value="Genomic_DNA"/>
</dbReference>
<dbReference type="GO" id="GO:0005524">
    <property type="term" value="F:ATP binding"/>
    <property type="evidence" value="ECO:0007669"/>
    <property type="project" value="UniProtKB-KW"/>
</dbReference>
<gene>
    <name evidence="14" type="primary">msbA</name>
    <name evidence="14" type="ORF">P7M32_08185</name>
</gene>
<proteinExistence type="predicted"/>
<keyword evidence="8 11" id="KW-1133">Transmembrane helix</keyword>
<dbReference type="SMART" id="SM00382">
    <property type="entry name" value="AAA"/>
    <property type="match status" value="1"/>
</dbReference>
<dbReference type="PANTHER" id="PTHR43394:SF1">
    <property type="entry name" value="ATP-BINDING CASSETTE SUB-FAMILY B MEMBER 10, MITOCHONDRIAL"/>
    <property type="match status" value="1"/>
</dbReference>
<evidence type="ECO:0000256" key="11">
    <source>
        <dbReference type="SAM" id="Phobius"/>
    </source>
</evidence>
<dbReference type="InterPro" id="IPR039421">
    <property type="entry name" value="Type_1_exporter"/>
</dbReference>
<evidence type="ECO:0000256" key="10">
    <source>
        <dbReference type="ARBA" id="ARBA00023136"/>
    </source>
</evidence>
<dbReference type="PROSITE" id="PS50929">
    <property type="entry name" value="ABC_TM1F"/>
    <property type="match status" value="1"/>
</dbReference>
<keyword evidence="2" id="KW-0813">Transport</keyword>
<dbReference type="InterPro" id="IPR011527">
    <property type="entry name" value="ABC1_TM_dom"/>
</dbReference>
<feature type="domain" description="ABC transmembrane type-1" evidence="13">
    <location>
        <begin position="28"/>
        <end position="311"/>
    </location>
</feature>
<evidence type="ECO:0000256" key="4">
    <source>
        <dbReference type="ARBA" id="ARBA00022692"/>
    </source>
</evidence>
<comment type="subcellular location">
    <subcellularLocation>
        <location evidence="1">Cell membrane</location>
        <topology evidence="1">Multi-pass membrane protein</topology>
    </subcellularLocation>
</comment>
<evidence type="ECO:0000256" key="3">
    <source>
        <dbReference type="ARBA" id="ARBA00022475"/>
    </source>
</evidence>
<dbReference type="Pfam" id="PF00005">
    <property type="entry name" value="ABC_tran"/>
    <property type="match status" value="1"/>
</dbReference>
<comment type="caution">
    <text evidence="14">The sequence shown here is derived from an EMBL/GenBank/DDBJ whole genome shotgun (WGS) entry which is preliminary data.</text>
</comment>
<dbReference type="CDD" id="cd18552">
    <property type="entry name" value="ABC_6TM_MsbA_like"/>
    <property type="match status" value="1"/>
</dbReference>
<evidence type="ECO:0000256" key="9">
    <source>
        <dbReference type="ARBA" id="ARBA00023055"/>
    </source>
</evidence>
<dbReference type="Pfam" id="PF00664">
    <property type="entry name" value="ABC_membrane"/>
    <property type="match status" value="1"/>
</dbReference>
<evidence type="ECO:0000256" key="1">
    <source>
        <dbReference type="ARBA" id="ARBA00004651"/>
    </source>
</evidence>
<dbReference type="SUPFAM" id="SSF90123">
    <property type="entry name" value="ABC transporter transmembrane region"/>
    <property type="match status" value="1"/>
</dbReference>
<dbReference type="Gene3D" id="3.40.50.300">
    <property type="entry name" value="P-loop containing nucleotide triphosphate hydrolases"/>
    <property type="match status" value="1"/>
</dbReference>
<dbReference type="InterPro" id="IPR027417">
    <property type="entry name" value="P-loop_NTPase"/>
</dbReference>
<sequence length="583" mass="64527">MTQEKDISTFKTFKRLWPTIQPYSWVLVGGGVMLILNALIDSGLIYLLKPLLDEGFGAADHDFLKLMAVVVVVFIFFRGITNYFSAYAISWVSGNVVMNIRRRLFRHMMFMPVSYFDQNPAGRLLSRVTYDTEMVANSSSSALVTIVREGVYLVSLFAVMIYTSWQLSVVLFILAPIIGGLIGVVSKRFRELSRNIQGAMGELTTTTEQMIKGHKVILSYGGQQVEERRFNEVSDDMRRKGLKIVAADGIADGVVQLIASLALSAVLYVATIKSLAIDNLSAGSFTVVFSSMMAMMRPLKSLTNVNSQFQRGMAACQTLFDFLDLDVEKDQGTKEVTRAKGEVTFKNVFFAYEGKEELALKNINFQINQGKTVALVGRSGSGKSTIASLLTRFYDVTDGEILLDGVNIRDYRLSNLREQCSIVSQQVHLFNDTVANNIAYAANDRYSRDEIIAAAKAAHAMEFIEKLDNGLDTVIGENGASLSGGQRQRLAIARALLRNSPVLILDEATSALDTESERAIQAALEELQKDRTVLVIAHRLSTIEKSDEIIVIENGEIKERGTHADLLAQGGAYKQLHSMQFSH</sequence>
<keyword evidence="7" id="KW-1278">Translocase</keyword>
<evidence type="ECO:0000313" key="14">
    <source>
        <dbReference type="EMBL" id="MDG2946407.1"/>
    </source>
</evidence>
<dbReference type="InterPro" id="IPR003593">
    <property type="entry name" value="AAA+_ATPase"/>
</dbReference>
<dbReference type="Proteomes" id="UP001216057">
    <property type="component" value="Unassembled WGS sequence"/>
</dbReference>
<evidence type="ECO:0000259" key="13">
    <source>
        <dbReference type="PROSITE" id="PS50929"/>
    </source>
</evidence>
<dbReference type="Gene3D" id="1.20.1560.10">
    <property type="entry name" value="ABC transporter type 1, transmembrane domain"/>
    <property type="match status" value="1"/>
</dbReference>
<evidence type="ECO:0000256" key="8">
    <source>
        <dbReference type="ARBA" id="ARBA00022989"/>
    </source>
</evidence>
<accession>A0ABT6ES72</accession>
<dbReference type="PROSITE" id="PS00211">
    <property type="entry name" value="ABC_TRANSPORTER_1"/>
    <property type="match status" value="1"/>
</dbReference>